<gene>
    <name evidence="1" type="ORF">SAMN02910377_00289</name>
</gene>
<evidence type="ECO:0000313" key="1">
    <source>
        <dbReference type="EMBL" id="SEK20460.1"/>
    </source>
</evidence>
<accession>A0A1H7F8X3</accession>
<reference evidence="2" key="1">
    <citation type="submission" date="2016-10" db="EMBL/GenBank/DDBJ databases">
        <authorList>
            <person name="Varghese N."/>
            <person name="Submissions S."/>
        </authorList>
    </citation>
    <scope>NUCLEOTIDE SEQUENCE [LARGE SCALE GENOMIC DNA]</scope>
    <source>
        <strain evidence="2">ACV-9</strain>
    </source>
</reference>
<dbReference type="GO" id="GO:0016787">
    <property type="term" value="F:hydrolase activity"/>
    <property type="evidence" value="ECO:0007669"/>
    <property type="project" value="UniProtKB-KW"/>
</dbReference>
<evidence type="ECO:0000313" key="2">
    <source>
        <dbReference type="Proteomes" id="UP000182321"/>
    </source>
</evidence>
<dbReference type="PANTHER" id="PTHR43611:SF3">
    <property type="entry name" value="FLAVIN MONONUCLEOTIDE HYDROLASE 1, CHLOROPLATIC"/>
    <property type="match status" value="1"/>
</dbReference>
<dbReference type="SFLD" id="SFLDG01129">
    <property type="entry name" value="C1.5:_HAD__Beta-PGM__Phosphata"/>
    <property type="match status" value="1"/>
</dbReference>
<dbReference type="PRINTS" id="PR00413">
    <property type="entry name" value="HADHALOGNASE"/>
</dbReference>
<proteinExistence type="predicted"/>
<dbReference type="InterPro" id="IPR036412">
    <property type="entry name" value="HAD-like_sf"/>
</dbReference>
<keyword evidence="2" id="KW-1185">Reference proteome</keyword>
<dbReference type="RefSeq" id="WP_044937450.1">
    <property type="nucleotide sequence ID" value="NZ_FNZX01000003.1"/>
</dbReference>
<protein>
    <submittedName>
        <fullName evidence="1">Putative hydrolase of the HAD superfamily</fullName>
    </submittedName>
</protein>
<dbReference type="SFLD" id="SFLDS00003">
    <property type="entry name" value="Haloacid_Dehalogenase"/>
    <property type="match status" value="1"/>
</dbReference>
<dbReference type="InterPro" id="IPR023214">
    <property type="entry name" value="HAD_sf"/>
</dbReference>
<dbReference type="Gene3D" id="1.10.150.240">
    <property type="entry name" value="Putative phosphatase, domain 2"/>
    <property type="match status" value="1"/>
</dbReference>
<dbReference type="SUPFAM" id="SSF56784">
    <property type="entry name" value="HAD-like"/>
    <property type="match status" value="1"/>
</dbReference>
<dbReference type="InterPro" id="IPR023198">
    <property type="entry name" value="PGP-like_dom2"/>
</dbReference>
<sequence length="201" mass="23310">MIKTIIFDIGGVLIGYDWTAYMMKEFNNDAELVERIKANVFGEKWAEVDRGVLTNDELVASFIKDAPDIKDEIIHFWETAGDALWQYDFAKDWIRDLKNRGYQLLYLSNWSSHMREGALKQLDFLPMLDGGVFSYEEKLIKPDHAIYNRIIEKYNLVPEECVFIDDSEPNVIAARECGLNAVWAKDKNHEIALKELEALLQ</sequence>
<dbReference type="Proteomes" id="UP000182321">
    <property type="component" value="Unassembled WGS sequence"/>
</dbReference>
<dbReference type="Pfam" id="PF00702">
    <property type="entry name" value="Hydrolase"/>
    <property type="match status" value="1"/>
</dbReference>
<dbReference type="PANTHER" id="PTHR43611">
    <property type="entry name" value="ALPHA-D-GLUCOSE 1-PHOSPHATE PHOSPHATASE"/>
    <property type="match status" value="1"/>
</dbReference>
<dbReference type="InterPro" id="IPR006439">
    <property type="entry name" value="HAD-SF_hydro_IA"/>
</dbReference>
<dbReference type="EMBL" id="FNZX01000003">
    <property type="protein sequence ID" value="SEK20460.1"/>
    <property type="molecule type" value="Genomic_DNA"/>
</dbReference>
<dbReference type="CDD" id="cd02603">
    <property type="entry name" value="HAD_sEH-N_like"/>
    <property type="match status" value="1"/>
</dbReference>
<organism evidence="1 2">
    <name type="scientific">Pseudobutyrivibrio ruminis</name>
    <dbReference type="NCBI Taxonomy" id="46206"/>
    <lineage>
        <taxon>Bacteria</taxon>
        <taxon>Bacillati</taxon>
        <taxon>Bacillota</taxon>
        <taxon>Clostridia</taxon>
        <taxon>Lachnospirales</taxon>
        <taxon>Lachnospiraceae</taxon>
        <taxon>Pseudobutyrivibrio</taxon>
    </lineage>
</organism>
<dbReference type="Gene3D" id="3.40.50.1000">
    <property type="entry name" value="HAD superfamily/HAD-like"/>
    <property type="match status" value="1"/>
</dbReference>
<keyword evidence="1" id="KW-0378">Hydrolase</keyword>
<dbReference type="NCBIfam" id="TIGR01509">
    <property type="entry name" value="HAD-SF-IA-v3"/>
    <property type="match status" value="1"/>
</dbReference>
<name>A0A1H7F8X3_9FIRM</name>
<dbReference type="AlphaFoldDB" id="A0A1H7F8X3"/>